<gene>
    <name evidence="3" type="ORF">K1718_03170</name>
</gene>
<dbReference type="Gene3D" id="1.10.10.10">
    <property type="entry name" value="Winged helix-like DNA-binding domain superfamily/Winged helix DNA-binding domain"/>
    <property type="match status" value="1"/>
</dbReference>
<feature type="domain" description="WYL" evidence="2">
    <location>
        <begin position="139"/>
        <end position="202"/>
    </location>
</feature>
<protein>
    <submittedName>
        <fullName evidence="3">YafY family protein</fullName>
    </submittedName>
</protein>
<evidence type="ECO:0000313" key="4">
    <source>
        <dbReference type="Proteomes" id="UP001209803"/>
    </source>
</evidence>
<evidence type="ECO:0000313" key="3">
    <source>
        <dbReference type="EMBL" id="WFE90367.1"/>
    </source>
</evidence>
<accession>A0ABY8F4G5</accession>
<dbReference type="RefSeq" id="WP_265679774.1">
    <property type="nucleotide sequence ID" value="NZ_CP120863.1"/>
</dbReference>
<sequence length="242" mass="27299">MRRGDRLFELIEVLRRSRQPISAEVIGEQLEVSKRTVYRDIAALMAQNVPIHGEAGIGYVLEPGFHMPPLMLTPDEIEAAVLGAQWVATRGEPELANAAANLISKLEAIAPSGSETFFDAPSTNVAPVEPPKEGLDSSRIRTAIRNRNKIWISYRDDKGSTSERTIWPLLLGYRDAGRIIAAWCELRSAFRYFRTERINAANVLPDRIPQRMDLLRAEWQKAMASEREKYMAPTAVARQEER</sequence>
<dbReference type="InterPro" id="IPR026881">
    <property type="entry name" value="WYL_dom"/>
</dbReference>
<dbReference type="SUPFAM" id="SSF46785">
    <property type="entry name" value="Winged helix' DNA-binding domain"/>
    <property type="match status" value="1"/>
</dbReference>
<dbReference type="PROSITE" id="PS52050">
    <property type="entry name" value="WYL"/>
    <property type="match status" value="1"/>
</dbReference>
<dbReference type="PANTHER" id="PTHR34580">
    <property type="match status" value="1"/>
</dbReference>
<dbReference type="InterPro" id="IPR036388">
    <property type="entry name" value="WH-like_DNA-bd_sf"/>
</dbReference>
<evidence type="ECO:0000259" key="1">
    <source>
        <dbReference type="Pfam" id="PF08279"/>
    </source>
</evidence>
<dbReference type="InterPro" id="IPR013196">
    <property type="entry name" value="HTH_11"/>
</dbReference>
<reference evidence="3 4" key="1">
    <citation type="submission" date="2023-03" db="EMBL/GenBank/DDBJ databases">
        <title>Roseibium porphyridii sp. nov. and Roseibium rhodosorbium sp. nov. isolated from marine algae, Porphyridium cruentum and Rhodosorus marinus, respectively.</title>
        <authorList>
            <person name="Lee M.W."/>
            <person name="Choi B.J."/>
            <person name="Lee J.K."/>
            <person name="Choi D.G."/>
            <person name="Baek J.H."/>
            <person name="Bayburt H."/>
            <person name="Kim J.M."/>
            <person name="Han D.M."/>
            <person name="Kim K.H."/>
            <person name="Jeon C.O."/>
        </authorList>
    </citation>
    <scope>NUCLEOTIDE SEQUENCE [LARGE SCALE GENOMIC DNA]</scope>
    <source>
        <strain evidence="3 4">KMA01</strain>
    </source>
</reference>
<dbReference type="EMBL" id="CP120863">
    <property type="protein sequence ID" value="WFE90367.1"/>
    <property type="molecule type" value="Genomic_DNA"/>
</dbReference>
<dbReference type="InterPro" id="IPR036390">
    <property type="entry name" value="WH_DNA-bd_sf"/>
</dbReference>
<dbReference type="Pfam" id="PF08279">
    <property type="entry name" value="HTH_11"/>
    <property type="match status" value="1"/>
</dbReference>
<dbReference type="PANTHER" id="PTHR34580:SF3">
    <property type="entry name" value="PROTEIN PAFB"/>
    <property type="match status" value="1"/>
</dbReference>
<keyword evidence="4" id="KW-1185">Reference proteome</keyword>
<name>A0ABY8F4G5_9HYPH</name>
<evidence type="ECO:0000259" key="2">
    <source>
        <dbReference type="Pfam" id="PF13280"/>
    </source>
</evidence>
<proteinExistence type="predicted"/>
<feature type="domain" description="Helix-turn-helix type 11" evidence="1">
    <location>
        <begin position="6"/>
        <end position="59"/>
    </location>
</feature>
<dbReference type="Pfam" id="PF13280">
    <property type="entry name" value="WYL"/>
    <property type="match status" value="1"/>
</dbReference>
<organism evidence="3 4">
    <name type="scientific">Roseibium porphyridii</name>
    <dbReference type="NCBI Taxonomy" id="2866279"/>
    <lineage>
        <taxon>Bacteria</taxon>
        <taxon>Pseudomonadati</taxon>
        <taxon>Pseudomonadota</taxon>
        <taxon>Alphaproteobacteria</taxon>
        <taxon>Hyphomicrobiales</taxon>
        <taxon>Stappiaceae</taxon>
        <taxon>Roseibium</taxon>
    </lineage>
</organism>
<dbReference type="InterPro" id="IPR051534">
    <property type="entry name" value="CBASS_pafABC_assoc_protein"/>
</dbReference>
<dbReference type="Proteomes" id="UP001209803">
    <property type="component" value="Chromosome"/>
</dbReference>